<keyword evidence="2" id="KW-0479">Metal-binding</keyword>
<dbReference type="InterPro" id="IPR023214">
    <property type="entry name" value="HAD_sf"/>
</dbReference>
<protein>
    <recommendedName>
        <fullName evidence="5">CHK kinase-like domain-containing protein</fullName>
    </recommendedName>
</protein>
<dbReference type="Gene3D" id="3.40.50.1000">
    <property type="entry name" value="HAD superfamily/HAD-like"/>
    <property type="match status" value="1"/>
</dbReference>
<dbReference type="NCBIfam" id="TIGR01509">
    <property type="entry name" value="HAD-SF-IA-v3"/>
    <property type="match status" value="1"/>
</dbReference>
<dbReference type="InterPro" id="IPR005835">
    <property type="entry name" value="NTP_transferase_dom"/>
</dbReference>
<dbReference type="PANTHER" id="PTHR46193">
    <property type="entry name" value="6-PHOSPHOGLUCONATE PHOSPHATASE"/>
    <property type="match status" value="1"/>
</dbReference>
<dbReference type="InterPro" id="IPR051600">
    <property type="entry name" value="Beta-PGM-like"/>
</dbReference>
<name>A0A6C0HZT6_9ZZZZ</name>
<dbReference type="Gene3D" id="3.90.550.10">
    <property type="entry name" value="Spore Coat Polysaccharide Biosynthesis Protein SpsA, Chain A"/>
    <property type="match status" value="1"/>
</dbReference>
<dbReference type="InterPro" id="IPR006439">
    <property type="entry name" value="HAD-SF_hydro_IA"/>
</dbReference>
<organism evidence="6">
    <name type="scientific">viral metagenome</name>
    <dbReference type="NCBI Taxonomy" id="1070528"/>
    <lineage>
        <taxon>unclassified sequences</taxon>
        <taxon>metagenomes</taxon>
        <taxon>organismal metagenomes</taxon>
    </lineage>
</organism>
<evidence type="ECO:0000259" key="5">
    <source>
        <dbReference type="SMART" id="SM00587"/>
    </source>
</evidence>
<dbReference type="Gene3D" id="1.10.150.240">
    <property type="entry name" value="Putative phosphatase, domain 2"/>
    <property type="match status" value="1"/>
</dbReference>
<dbReference type="Gene3D" id="3.90.1200.10">
    <property type="match status" value="1"/>
</dbReference>
<dbReference type="InterPro" id="IPR036412">
    <property type="entry name" value="HAD-like_sf"/>
</dbReference>
<evidence type="ECO:0000256" key="4">
    <source>
        <dbReference type="ARBA" id="ARBA00023277"/>
    </source>
</evidence>
<dbReference type="InterPro" id="IPR015897">
    <property type="entry name" value="CHK_kinase-like"/>
</dbReference>
<dbReference type="EMBL" id="MN740057">
    <property type="protein sequence ID" value="QHT86032.1"/>
    <property type="molecule type" value="Genomic_DNA"/>
</dbReference>
<evidence type="ECO:0000256" key="1">
    <source>
        <dbReference type="ARBA" id="ARBA00001946"/>
    </source>
</evidence>
<dbReference type="SFLD" id="SFLDG01129">
    <property type="entry name" value="C1.5:_HAD__Beta-PGM__Phosphata"/>
    <property type="match status" value="1"/>
</dbReference>
<dbReference type="GO" id="GO:0003824">
    <property type="term" value="F:catalytic activity"/>
    <property type="evidence" value="ECO:0007669"/>
    <property type="project" value="UniProtKB-ARBA"/>
</dbReference>
<comment type="cofactor">
    <cofactor evidence="1">
        <name>Mg(2+)</name>
        <dbReference type="ChEBI" id="CHEBI:18420"/>
    </cofactor>
</comment>
<dbReference type="AlphaFoldDB" id="A0A6C0HZT6"/>
<dbReference type="Pfam" id="PF02958">
    <property type="entry name" value="EcKL"/>
    <property type="match status" value="1"/>
</dbReference>
<dbReference type="Pfam" id="PF13419">
    <property type="entry name" value="HAD_2"/>
    <property type="match status" value="1"/>
</dbReference>
<sequence length="799" mass="93096">MNIIIPLGGKGERFSKNGYTIPKPLIRILDKTMIEYVLDNIHVSEHDHIFIIYNEVLDCHSFVPFLSQKNPSIKFIRIQDTKGAVETLSIGLKQIINNGEYYQKSIILDCDTFYTEDILSIFRESDNNMVFYTKNIEEQPIYSYIELDISNQIINIKEKEKISDNANTGAYAFTDIHELYKYCNYILENNITFQGEPYTSCVISEMICNQTKFIGHELNYQHVISLGTPTAISQYIDNTYAFLFDLDGTLVITDDIYYEVWDTILKKYNIQLTSTIFKNYIRGNNDTYVLYSLLFNVPITIEELSEEKDRLFIKYINQVYPVNGSIEFIKKLKKLGHKVCIVTNCNRPIAEKIVEYIGIKPHIDFIIASQDCQNGKPDGEPYSNAIGKYNIANNKCIIFEDSTTGIISGKTVTPRLLIGLETSYSSEELQQYGCDLSIKNFIDIDIDNLLQTRKGHDHFLCSLLKSHLTQYNIKDIILDNIKLKGGFIADVISFKIHTVENNKYSLIIKYENKEENGLSTMAKQLDLYNREYYFYTNISKLVPIKIPEFIQIIKNEHFETLGIVLENLFEKGYKVNLNLNQESINISLKIVDQMAKMHSKFWNKPLKMQFPELKYTTDPIFSPFLSTFINERIDTFKLRWKSSLLESQINICDKIVGDFSNIQKRFSTGSHLTFIHGDIKSPNIFYDENCDPHFIDWQHCGIGKGVQDLIFFIIESFDISQIKIVYPILKSYYYKRLIEYGITNYTMEEYDTDVYDALCYIPFFTSIWFGTVPQEELIDKNFPFFFIKKMFFLMELQSI</sequence>
<dbReference type="GO" id="GO:0046872">
    <property type="term" value="F:metal ion binding"/>
    <property type="evidence" value="ECO:0007669"/>
    <property type="project" value="UniProtKB-KW"/>
</dbReference>
<dbReference type="SFLD" id="SFLDS00003">
    <property type="entry name" value="Haloacid_Dehalogenase"/>
    <property type="match status" value="1"/>
</dbReference>
<reference evidence="6" key="1">
    <citation type="journal article" date="2020" name="Nature">
        <title>Giant virus diversity and host interactions through global metagenomics.</title>
        <authorList>
            <person name="Schulz F."/>
            <person name="Roux S."/>
            <person name="Paez-Espino D."/>
            <person name="Jungbluth S."/>
            <person name="Walsh D.A."/>
            <person name="Denef V.J."/>
            <person name="McMahon K.D."/>
            <person name="Konstantinidis K.T."/>
            <person name="Eloe-Fadrosh E.A."/>
            <person name="Kyrpides N.C."/>
            <person name="Woyke T."/>
        </authorList>
    </citation>
    <scope>NUCLEOTIDE SEQUENCE</scope>
    <source>
        <strain evidence="6">GVMAG-M-3300023184-184</strain>
    </source>
</reference>
<evidence type="ECO:0000256" key="3">
    <source>
        <dbReference type="ARBA" id="ARBA00022842"/>
    </source>
</evidence>
<evidence type="ECO:0000313" key="6">
    <source>
        <dbReference type="EMBL" id="QHT86032.1"/>
    </source>
</evidence>
<dbReference type="PANTHER" id="PTHR46193:SF18">
    <property type="entry name" value="HEXITOL PHOSPHATASE B"/>
    <property type="match status" value="1"/>
</dbReference>
<dbReference type="SUPFAM" id="SSF56784">
    <property type="entry name" value="HAD-like"/>
    <property type="match status" value="1"/>
</dbReference>
<dbReference type="SMART" id="SM00587">
    <property type="entry name" value="CHK"/>
    <property type="match status" value="1"/>
</dbReference>
<dbReference type="Pfam" id="PF00483">
    <property type="entry name" value="NTP_transferase"/>
    <property type="match status" value="1"/>
</dbReference>
<proteinExistence type="predicted"/>
<keyword evidence="4" id="KW-0119">Carbohydrate metabolism</keyword>
<dbReference type="InterPro" id="IPR011009">
    <property type="entry name" value="Kinase-like_dom_sf"/>
</dbReference>
<dbReference type="InterPro" id="IPR004119">
    <property type="entry name" value="EcKL"/>
</dbReference>
<accession>A0A6C0HZT6</accession>
<dbReference type="SUPFAM" id="SSF56112">
    <property type="entry name" value="Protein kinase-like (PK-like)"/>
    <property type="match status" value="1"/>
</dbReference>
<feature type="domain" description="CHK kinase-like" evidence="5">
    <location>
        <begin position="563"/>
        <end position="743"/>
    </location>
</feature>
<dbReference type="InterPro" id="IPR029044">
    <property type="entry name" value="Nucleotide-diphossugar_trans"/>
</dbReference>
<dbReference type="InterPro" id="IPR041492">
    <property type="entry name" value="HAD_2"/>
</dbReference>
<keyword evidence="3" id="KW-0460">Magnesium</keyword>
<dbReference type="InterPro" id="IPR023198">
    <property type="entry name" value="PGP-like_dom2"/>
</dbReference>
<evidence type="ECO:0000256" key="2">
    <source>
        <dbReference type="ARBA" id="ARBA00022723"/>
    </source>
</evidence>
<dbReference type="SUPFAM" id="SSF53448">
    <property type="entry name" value="Nucleotide-diphospho-sugar transferases"/>
    <property type="match status" value="1"/>
</dbReference>